<dbReference type="SUPFAM" id="SSF161111">
    <property type="entry name" value="Cation efflux protein transmembrane domain-like"/>
    <property type="match status" value="1"/>
</dbReference>
<reference evidence="11 12" key="1">
    <citation type="journal article" date="2009" name="PLoS ONE">
        <title>The complete genome of Teredinibacter turnerae T7901: an intracellular endosymbiont of marine wood-boring bivalves (shipworms).</title>
        <authorList>
            <person name="Yang J.C."/>
            <person name="Madupu R."/>
            <person name="Durkin A.S."/>
            <person name="Ekborg N.A."/>
            <person name="Pedamallu C.S."/>
            <person name="Hostetler J.B."/>
            <person name="Radune D."/>
            <person name="Toms B.S."/>
            <person name="Henrissat B."/>
            <person name="Coutinho P.M."/>
            <person name="Schwarz S."/>
            <person name="Field L."/>
            <person name="Trindade-Silva A.E."/>
            <person name="Soares C.A.G."/>
            <person name="Elshahawi S."/>
            <person name="Hanora A."/>
            <person name="Schmidt E.W."/>
            <person name="Haygood M.G."/>
            <person name="Posfai J."/>
            <person name="Benner J."/>
            <person name="Madinger C."/>
            <person name="Nove J."/>
            <person name="Anton B."/>
            <person name="Chaudhary K."/>
            <person name="Foster J."/>
            <person name="Holman A."/>
            <person name="Kumar S."/>
            <person name="Lessard P.A."/>
            <person name="Luyten Y.A."/>
            <person name="Slatko B."/>
            <person name="Wood N."/>
            <person name="Wu B."/>
            <person name="Teplitski M."/>
            <person name="Mougous J.D."/>
            <person name="Ward N."/>
            <person name="Eisen J.A."/>
            <person name="Badger J.H."/>
            <person name="Distel D.L."/>
        </authorList>
    </citation>
    <scope>NUCLEOTIDE SEQUENCE [LARGE SCALE GENOMIC DNA]</scope>
    <source>
        <strain evidence="12">ATCC 39867 / T7901</strain>
    </source>
</reference>
<evidence type="ECO:0000256" key="9">
    <source>
        <dbReference type="SAM" id="Phobius"/>
    </source>
</evidence>
<dbReference type="GO" id="GO:0005385">
    <property type="term" value="F:zinc ion transmembrane transporter activity"/>
    <property type="evidence" value="ECO:0007669"/>
    <property type="project" value="InterPro"/>
</dbReference>
<feature type="region of interest" description="Disordered" evidence="8">
    <location>
        <begin position="176"/>
        <end position="207"/>
    </location>
</feature>
<feature type="transmembrane region" description="Helical" evidence="9">
    <location>
        <begin position="116"/>
        <end position="135"/>
    </location>
</feature>
<feature type="domain" description="Cation efflux protein transmembrane" evidence="10">
    <location>
        <begin position="50"/>
        <end position="271"/>
    </location>
</feature>
<dbReference type="HOGENOM" id="CLU_013430_1_0_6"/>
<dbReference type="PANTHER" id="PTHR45755">
    <property type="match status" value="1"/>
</dbReference>
<dbReference type="STRING" id="377629.TERTU_3706"/>
<gene>
    <name evidence="11" type="ordered locus">TERTU_3706</name>
</gene>
<dbReference type="GO" id="GO:0006882">
    <property type="term" value="P:intracellular zinc ion homeostasis"/>
    <property type="evidence" value="ECO:0007669"/>
    <property type="project" value="InterPro"/>
</dbReference>
<dbReference type="InterPro" id="IPR045316">
    <property type="entry name" value="Msc2-like"/>
</dbReference>
<evidence type="ECO:0000256" key="3">
    <source>
        <dbReference type="ARBA" id="ARBA00022692"/>
    </source>
</evidence>
<dbReference type="InterPro" id="IPR002524">
    <property type="entry name" value="Cation_efflux"/>
</dbReference>
<sequence length="348" mass="38257">MSIKFCSLWSRAKYSLQRYNLAMPAYKLEQLKHDHDFAPHNHRGETRTLYVVALTAVTMVVEIVAGAVYGSMALQADGWHMGTHVAAFMITLFAYQYARRNSDNPAYSFGTGKVNVLGGFASAVGLAVVALVMVVESCQRLLGEPEIHFNQAIAVAAFGLVVNVISAFLLQDDHHHGHSHGPGHDHDHHHHSTKDHHHSHHEDDPPEDQNLHAAYLHVLADALTSVLAIVALLTGKFLSWYWLDPAMGLLGATIIVIWALRLVGQTAPTLLDASLPESDVAAIKQRVESEGDCRISDFHAWRISGNHYAVVLSLVSERPRAVEDYKALLAGYPQLVHVSVEVHPAKVA</sequence>
<keyword evidence="3 9" id="KW-0812">Transmembrane</keyword>
<evidence type="ECO:0000256" key="6">
    <source>
        <dbReference type="ARBA" id="ARBA00023065"/>
    </source>
</evidence>
<organism evidence="11 12">
    <name type="scientific">Teredinibacter turnerae (strain ATCC 39867 / T7901)</name>
    <dbReference type="NCBI Taxonomy" id="377629"/>
    <lineage>
        <taxon>Bacteria</taxon>
        <taxon>Pseudomonadati</taxon>
        <taxon>Pseudomonadota</taxon>
        <taxon>Gammaproteobacteria</taxon>
        <taxon>Cellvibrionales</taxon>
        <taxon>Cellvibrionaceae</taxon>
        <taxon>Teredinibacter</taxon>
    </lineage>
</organism>
<feature type="transmembrane region" description="Helical" evidence="9">
    <location>
        <begin position="49"/>
        <end position="72"/>
    </location>
</feature>
<keyword evidence="7 9" id="KW-0472">Membrane</keyword>
<keyword evidence="2" id="KW-0813">Transport</keyword>
<keyword evidence="4" id="KW-0862">Zinc</keyword>
<feature type="transmembrane region" description="Helical" evidence="9">
    <location>
        <begin position="214"/>
        <end position="234"/>
    </location>
</feature>
<dbReference type="InterPro" id="IPR058533">
    <property type="entry name" value="Cation_efflux_TM"/>
</dbReference>
<keyword evidence="4" id="KW-0864">Zinc transport</keyword>
<dbReference type="EMBL" id="CP001614">
    <property type="protein sequence ID" value="ACR14114.1"/>
    <property type="molecule type" value="Genomic_DNA"/>
</dbReference>
<evidence type="ECO:0000256" key="5">
    <source>
        <dbReference type="ARBA" id="ARBA00022989"/>
    </source>
</evidence>
<proteinExistence type="predicted"/>
<feature type="compositionally biased region" description="Basic residues" evidence="8">
    <location>
        <begin position="176"/>
        <end position="199"/>
    </location>
</feature>
<dbReference type="NCBIfam" id="TIGR01297">
    <property type="entry name" value="CDF"/>
    <property type="match status" value="1"/>
</dbReference>
<feature type="transmembrane region" description="Helical" evidence="9">
    <location>
        <begin position="240"/>
        <end position="260"/>
    </location>
</feature>
<dbReference type="PANTHER" id="PTHR45755:SF4">
    <property type="entry name" value="ZINC TRANSPORTER 7"/>
    <property type="match status" value="1"/>
</dbReference>
<dbReference type="NCBIfam" id="NF033827">
    <property type="entry name" value="CDF_efflux_DmeF"/>
    <property type="match status" value="1"/>
</dbReference>
<name>C5BS90_TERTT</name>
<evidence type="ECO:0000256" key="8">
    <source>
        <dbReference type="SAM" id="MobiDB-lite"/>
    </source>
</evidence>
<evidence type="ECO:0000313" key="11">
    <source>
        <dbReference type="EMBL" id="ACR14114.1"/>
    </source>
</evidence>
<dbReference type="Gene3D" id="1.20.1510.10">
    <property type="entry name" value="Cation efflux protein transmembrane domain"/>
    <property type="match status" value="1"/>
</dbReference>
<evidence type="ECO:0000313" key="12">
    <source>
        <dbReference type="Proteomes" id="UP000009080"/>
    </source>
</evidence>
<dbReference type="AlphaFoldDB" id="C5BS90"/>
<dbReference type="Proteomes" id="UP000009080">
    <property type="component" value="Chromosome"/>
</dbReference>
<evidence type="ECO:0000259" key="10">
    <source>
        <dbReference type="Pfam" id="PF01545"/>
    </source>
</evidence>
<evidence type="ECO:0000256" key="1">
    <source>
        <dbReference type="ARBA" id="ARBA00004141"/>
    </source>
</evidence>
<keyword evidence="5 9" id="KW-1133">Transmembrane helix</keyword>
<protein>
    <submittedName>
        <fullName evidence="11">Cation diffusion facilitator family transporter</fullName>
    </submittedName>
</protein>
<evidence type="ECO:0000256" key="2">
    <source>
        <dbReference type="ARBA" id="ARBA00022448"/>
    </source>
</evidence>
<dbReference type="InterPro" id="IPR027469">
    <property type="entry name" value="Cation_efflux_TMD_sf"/>
</dbReference>
<dbReference type="KEGG" id="ttu:TERTU_3706"/>
<keyword evidence="12" id="KW-1185">Reference proteome</keyword>
<accession>C5BS90</accession>
<evidence type="ECO:0000256" key="7">
    <source>
        <dbReference type="ARBA" id="ARBA00023136"/>
    </source>
</evidence>
<keyword evidence="6" id="KW-0406">Ion transport</keyword>
<evidence type="ECO:0000256" key="4">
    <source>
        <dbReference type="ARBA" id="ARBA00022906"/>
    </source>
</evidence>
<dbReference type="GO" id="GO:0016020">
    <property type="term" value="C:membrane"/>
    <property type="evidence" value="ECO:0007669"/>
    <property type="project" value="UniProtKB-SubCell"/>
</dbReference>
<dbReference type="Pfam" id="PF01545">
    <property type="entry name" value="Cation_efflux"/>
    <property type="match status" value="1"/>
</dbReference>
<dbReference type="eggNOG" id="COG1230">
    <property type="taxonomic scope" value="Bacteria"/>
</dbReference>
<feature type="transmembrane region" description="Helical" evidence="9">
    <location>
        <begin position="147"/>
        <end position="170"/>
    </location>
</feature>
<comment type="subcellular location">
    <subcellularLocation>
        <location evidence="1">Membrane</location>
        <topology evidence="1">Multi-pass membrane protein</topology>
    </subcellularLocation>
</comment>